<keyword evidence="2" id="KW-1185">Reference proteome</keyword>
<reference evidence="1 2" key="1">
    <citation type="submission" date="2014-05" db="EMBL/GenBank/DDBJ databases">
        <title>Genome Sequence of Flavobacterium sp. EM1321.</title>
        <authorList>
            <person name="Shin S.-K."/>
            <person name="Yi H."/>
        </authorList>
    </citation>
    <scope>NUCLEOTIDE SEQUENCE [LARGE SCALE GENOMIC DNA]</scope>
    <source>
        <strain evidence="1 2">EM1321</strain>
    </source>
</reference>
<evidence type="ECO:0000313" key="2">
    <source>
        <dbReference type="Proteomes" id="UP000027064"/>
    </source>
</evidence>
<sequence>MKMNTTIKKVLIAVAGIAFLFFAILIFHIITAKPAVYESPNLQVSRIDFKSTIDSAQAKQICADLRSIKGLTSDSIIIKRNVVVYFHNNKITNSEKVYNELMSKRPYEAERFILPANMVNKEVCPVDQNSFAYKASKTINQFFN</sequence>
<gene>
    <name evidence="1" type="ORF">FEM21_27730</name>
</gene>
<dbReference type="Proteomes" id="UP000027064">
    <property type="component" value="Unassembled WGS sequence"/>
</dbReference>
<dbReference type="STRING" id="1492738.FEM21_27730"/>
<organism evidence="1 2">
    <name type="scientific">Flavobacterium seoulense</name>
    <dbReference type="NCBI Taxonomy" id="1492738"/>
    <lineage>
        <taxon>Bacteria</taxon>
        <taxon>Pseudomonadati</taxon>
        <taxon>Bacteroidota</taxon>
        <taxon>Flavobacteriia</taxon>
        <taxon>Flavobacteriales</taxon>
        <taxon>Flavobacteriaceae</taxon>
        <taxon>Flavobacterium</taxon>
    </lineage>
</organism>
<dbReference type="OrthoDB" id="1374030at2"/>
<evidence type="ECO:0000313" key="1">
    <source>
        <dbReference type="EMBL" id="KDN54120.1"/>
    </source>
</evidence>
<dbReference type="eggNOG" id="ENOG5033E08">
    <property type="taxonomic scope" value="Bacteria"/>
</dbReference>
<dbReference type="PATRIC" id="fig|1492738.3.peg.2759"/>
<dbReference type="AlphaFoldDB" id="A0A066WTV8"/>
<protein>
    <submittedName>
        <fullName evidence="1">Uncharacterized protein</fullName>
    </submittedName>
</protein>
<dbReference type="EMBL" id="JNCA01000028">
    <property type="protein sequence ID" value="KDN54120.1"/>
    <property type="molecule type" value="Genomic_DNA"/>
</dbReference>
<accession>A0A066WTV8</accession>
<proteinExistence type="predicted"/>
<name>A0A066WTV8_9FLAO</name>
<comment type="caution">
    <text evidence="1">The sequence shown here is derived from an EMBL/GenBank/DDBJ whole genome shotgun (WGS) entry which is preliminary data.</text>
</comment>